<feature type="domain" description="Ig-like" evidence="3">
    <location>
        <begin position="1"/>
        <end position="58"/>
    </location>
</feature>
<dbReference type="PANTHER" id="PTHR13817">
    <property type="entry name" value="TITIN"/>
    <property type="match status" value="1"/>
</dbReference>
<dbReference type="FunFam" id="2.60.40.10:FF:000107">
    <property type="entry name" value="Myosin, light chain kinase a"/>
    <property type="match status" value="1"/>
</dbReference>
<keyword evidence="5" id="KW-1185">Reference proteome</keyword>
<dbReference type="InterPro" id="IPR036179">
    <property type="entry name" value="Ig-like_dom_sf"/>
</dbReference>
<dbReference type="InterPro" id="IPR013098">
    <property type="entry name" value="Ig_I-set"/>
</dbReference>
<dbReference type="PANTHER" id="PTHR13817:SF163">
    <property type="entry name" value="OBSCURIN"/>
    <property type="match status" value="1"/>
</dbReference>
<proteinExistence type="predicted"/>
<gene>
    <name evidence="4" type="primary">unc-89_2</name>
    <name evidence="4" type="ORF">AVEN_65572_1</name>
</gene>
<evidence type="ECO:0000259" key="3">
    <source>
        <dbReference type="PROSITE" id="PS50835"/>
    </source>
</evidence>
<dbReference type="InterPro" id="IPR013783">
    <property type="entry name" value="Ig-like_fold"/>
</dbReference>
<evidence type="ECO:0000256" key="2">
    <source>
        <dbReference type="ARBA" id="ARBA00023319"/>
    </source>
</evidence>
<dbReference type="OrthoDB" id="6435825at2759"/>
<dbReference type="InterPro" id="IPR007110">
    <property type="entry name" value="Ig-like_dom"/>
</dbReference>
<dbReference type="Gene3D" id="2.60.40.10">
    <property type="entry name" value="Immunoglobulins"/>
    <property type="match status" value="2"/>
</dbReference>
<evidence type="ECO:0000313" key="4">
    <source>
        <dbReference type="EMBL" id="GBM96228.1"/>
    </source>
</evidence>
<dbReference type="EMBL" id="BGPR01112815">
    <property type="protein sequence ID" value="GBM96228.1"/>
    <property type="molecule type" value="Genomic_DNA"/>
</dbReference>
<dbReference type="Pfam" id="PF07679">
    <property type="entry name" value="I-set"/>
    <property type="match status" value="2"/>
</dbReference>
<feature type="domain" description="Ig-like" evidence="3">
    <location>
        <begin position="66"/>
        <end position="155"/>
    </location>
</feature>
<sequence>SKDGSDLTIDGEHVELRKEEADDSLTVIVHNCTTEDSGTYKCTITNSEGSETTKSEVKVKEDVKAPTFTKQLKDMTVTEGETVEFSVKFSGKPKVKWTKGDAELKIDSKHFEYKKEEAGDSLTIILHDAKPEDSGKYSCIITNSAGSATTTSNVTVSGKLESFDKFLSCLMLLWQRLV</sequence>
<evidence type="ECO:0000256" key="1">
    <source>
        <dbReference type="ARBA" id="ARBA00022737"/>
    </source>
</evidence>
<keyword evidence="1" id="KW-0677">Repeat</keyword>
<dbReference type="Proteomes" id="UP000499080">
    <property type="component" value="Unassembled WGS sequence"/>
</dbReference>
<name>A0A4Y2K315_ARAVE</name>
<dbReference type="SMART" id="SM00408">
    <property type="entry name" value="IGc2"/>
    <property type="match status" value="1"/>
</dbReference>
<dbReference type="InterPro" id="IPR050964">
    <property type="entry name" value="Striated_Muscle_Regulatory"/>
</dbReference>
<dbReference type="SUPFAM" id="SSF48726">
    <property type="entry name" value="Immunoglobulin"/>
    <property type="match status" value="2"/>
</dbReference>
<protein>
    <submittedName>
        <fullName evidence="4">Muscle M-line assembly protein unc-89</fullName>
    </submittedName>
</protein>
<comment type="caution">
    <text evidence="4">The sequence shown here is derived from an EMBL/GenBank/DDBJ whole genome shotgun (WGS) entry which is preliminary data.</text>
</comment>
<dbReference type="PROSITE" id="PS50835">
    <property type="entry name" value="IG_LIKE"/>
    <property type="match status" value="2"/>
</dbReference>
<dbReference type="InterPro" id="IPR003599">
    <property type="entry name" value="Ig_sub"/>
</dbReference>
<dbReference type="InterPro" id="IPR003598">
    <property type="entry name" value="Ig_sub2"/>
</dbReference>
<dbReference type="SMART" id="SM00409">
    <property type="entry name" value="IG"/>
    <property type="match status" value="2"/>
</dbReference>
<organism evidence="4 5">
    <name type="scientific">Araneus ventricosus</name>
    <name type="common">Orbweaver spider</name>
    <name type="synonym">Epeira ventricosa</name>
    <dbReference type="NCBI Taxonomy" id="182803"/>
    <lineage>
        <taxon>Eukaryota</taxon>
        <taxon>Metazoa</taxon>
        <taxon>Ecdysozoa</taxon>
        <taxon>Arthropoda</taxon>
        <taxon>Chelicerata</taxon>
        <taxon>Arachnida</taxon>
        <taxon>Araneae</taxon>
        <taxon>Araneomorphae</taxon>
        <taxon>Entelegynae</taxon>
        <taxon>Araneoidea</taxon>
        <taxon>Araneidae</taxon>
        <taxon>Araneus</taxon>
    </lineage>
</organism>
<keyword evidence="2" id="KW-0393">Immunoglobulin domain</keyword>
<feature type="non-terminal residue" evidence="4">
    <location>
        <position position="1"/>
    </location>
</feature>
<reference evidence="4 5" key="1">
    <citation type="journal article" date="2019" name="Sci. Rep.">
        <title>Orb-weaving spider Araneus ventricosus genome elucidates the spidroin gene catalogue.</title>
        <authorList>
            <person name="Kono N."/>
            <person name="Nakamura H."/>
            <person name="Ohtoshi R."/>
            <person name="Moran D.A.P."/>
            <person name="Shinohara A."/>
            <person name="Yoshida Y."/>
            <person name="Fujiwara M."/>
            <person name="Mori M."/>
            <person name="Tomita M."/>
            <person name="Arakawa K."/>
        </authorList>
    </citation>
    <scope>NUCLEOTIDE SEQUENCE [LARGE SCALE GENOMIC DNA]</scope>
</reference>
<dbReference type="AlphaFoldDB" id="A0A4Y2K315"/>
<evidence type="ECO:0000313" key="5">
    <source>
        <dbReference type="Proteomes" id="UP000499080"/>
    </source>
</evidence>
<accession>A0A4Y2K315</accession>